<dbReference type="EnsemblMetazoa" id="BGLB019878-RA">
    <property type="protein sequence ID" value="BGLB019878-PA"/>
    <property type="gene ID" value="BGLB019878"/>
</dbReference>
<organism evidence="8 9">
    <name type="scientific">Biomphalaria glabrata</name>
    <name type="common">Bloodfluke planorb</name>
    <name type="synonym">Freshwater snail</name>
    <dbReference type="NCBI Taxonomy" id="6526"/>
    <lineage>
        <taxon>Eukaryota</taxon>
        <taxon>Metazoa</taxon>
        <taxon>Spiralia</taxon>
        <taxon>Lophotrochozoa</taxon>
        <taxon>Mollusca</taxon>
        <taxon>Gastropoda</taxon>
        <taxon>Heterobranchia</taxon>
        <taxon>Euthyneura</taxon>
        <taxon>Panpulmonata</taxon>
        <taxon>Hygrophila</taxon>
        <taxon>Lymnaeoidea</taxon>
        <taxon>Planorbidae</taxon>
        <taxon>Biomphalaria</taxon>
    </lineage>
</organism>
<dbReference type="VEuPathDB" id="VectorBase:BGLAX_033189"/>
<dbReference type="GO" id="GO:0004842">
    <property type="term" value="F:ubiquitin-protein transferase activity"/>
    <property type="evidence" value="ECO:0007669"/>
    <property type="project" value="TreeGrafter"/>
</dbReference>
<proteinExistence type="predicted"/>
<dbReference type="InterPro" id="IPR052256">
    <property type="entry name" value="E3_ubiquitin-ligase_CHFR"/>
</dbReference>
<dbReference type="PANTHER" id="PTHR16079:SF4">
    <property type="entry name" value="E3 UBIQUITIN-PROTEIN LIGASE CHFR"/>
    <property type="match status" value="1"/>
</dbReference>
<dbReference type="STRING" id="6526.A0A2C9KHX2"/>
<dbReference type="KEGG" id="bgt:106067468"/>
<feature type="domain" description="E3 ubiquitin-protein ligase CHFR cysteine rich" evidence="7">
    <location>
        <begin position="41"/>
        <end position="108"/>
    </location>
</feature>
<dbReference type="GO" id="GO:0006511">
    <property type="term" value="P:ubiquitin-dependent protein catabolic process"/>
    <property type="evidence" value="ECO:0007669"/>
    <property type="project" value="TreeGrafter"/>
</dbReference>
<evidence type="ECO:0000256" key="2">
    <source>
        <dbReference type="ARBA" id="ARBA00022679"/>
    </source>
</evidence>
<evidence type="ECO:0000256" key="6">
    <source>
        <dbReference type="SAM" id="MobiDB-lite"/>
    </source>
</evidence>
<feature type="region of interest" description="Disordered" evidence="6">
    <location>
        <begin position="1"/>
        <end position="36"/>
    </location>
</feature>
<sequence length="127" mass="13520">MQGASITPGSSTNPGSSRTQGPSTTGSSTPVDPDAKTFPPIPGYTCPPGGNHILCLCCMLPMPQRVVRHPTLPPQSCGICHRAFCHAYWGCRQVDCQGCLGKFKGKIKCSFISMLQQVVDSHLNTNS</sequence>
<evidence type="ECO:0000256" key="1">
    <source>
        <dbReference type="ARBA" id="ARBA00004123"/>
    </source>
</evidence>
<keyword evidence="2" id="KW-0808">Transferase</keyword>
<dbReference type="InterPro" id="IPR040909">
    <property type="entry name" value="CHFR_Znf-CRD"/>
</dbReference>
<evidence type="ECO:0000259" key="7">
    <source>
        <dbReference type="Pfam" id="PF17979"/>
    </source>
</evidence>
<evidence type="ECO:0000256" key="5">
    <source>
        <dbReference type="ARBA" id="ARBA00023306"/>
    </source>
</evidence>
<name>A0A2C9KHX2_BIOGL</name>
<dbReference type="VEuPathDB" id="VectorBase:BGLB019878"/>
<accession>A0A2C9KHX2</accession>
<evidence type="ECO:0000313" key="9">
    <source>
        <dbReference type="Proteomes" id="UP000076420"/>
    </source>
</evidence>
<feature type="compositionally biased region" description="Low complexity" evidence="6">
    <location>
        <begin position="14"/>
        <end position="30"/>
    </location>
</feature>
<dbReference type="GO" id="GO:0016567">
    <property type="term" value="P:protein ubiquitination"/>
    <property type="evidence" value="ECO:0007669"/>
    <property type="project" value="TreeGrafter"/>
</dbReference>
<dbReference type="PANTHER" id="PTHR16079">
    <property type="entry name" value="UBIQUITIN LIGASE PROTEIN CHFR"/>
    <property type="match status" value="1"/>
</dbReference>
<evidence type="ECO:0000256" key="3">
    <source>
        <dbReference type="ARBA" id="ARBA00022786"/>
    </source>
</evidence>
<dbReference type="AlphaFoldDB" id="A0A2C9KHX2"/>
<dbReference type="GO" id="GO:0005634">
    <property type="term" value="C:nucleus"/>
    <property type="evidence" value="ECO:0007669"/>
    <property type="project" value="UniProtKB-SubCell"/>
</dbReference>
<evidence type="ECO:0000313" key="8">
    <source>
        <dbReference type="EnsemblMetazoa" id="BGLB019878-PA"/>
    </source>
</evidence>
<comment type="subcellular location">
    <subcellularLocation>
        <location evidence="1">Nucleus</location>
    </subcellularLocation>
</comment>
<protein>
    <recommendedName>
        <fullName evidence="7">E3 ubiquitin-protein ligase CHFR cysteine rich domain-containing protein</fullName>
    </recommendedName>
</protein>
<dbReference type="Pfam" id="PF17979">
    <property type="entry name" value="zf-CRD"/>
    <property type="match status" value="1"/>
</dbReference>
<evidence type="ECO:0000256" key="4">
    <source>
        <dbReference type="ARBA" id="ARBA00023242"/>
    </source>
</evidence>
<dbReference type="Proteomes" id="UP000076420">
    <property type="component" value="Unassembled WGS sequence"/>
</dbReference>
<dbReference type="Gene3D" id="3.30.40.140">
    <property type="match status" value="1"/>
</dbReference>
<keyword evidence="4" id="KW-0539">Nucleus</keyword>
<keyword evidence="3" id="KW-0833">Ubl conjugation pathway</keyword>
<feature type="compositionally biased region" description="Polar residues" evidence="6">
    <location>
        <begin position="1"/>
        <end position="13"/>
    </location>
</feature>
<keyword evidence="5" id="KW-0131">Cell cycle</keyword>
<gene>
    <name evidence="8" type="primary">106067468</name>
</gene>
<reference evidence="8" key="1">
    <citation type="submission" date="2020-05" db="UniProtKB">
        <authorList>
            <consortium name="EnsemblMetazoa"/>
        </authorList>
    </citation>
    <scope>IDENTIFICATION</scope>
    <source>
        <strain evidence="8">BB02</strain>
    </source>
</reference>